<evidence type="ECO:0000256" key="16">
    <source>
        <dbReference type="ARBA" id="ARBA00023209"/>
    </source>
</evidence>
<feature type="transmembrane region" description="Helical" evidence="19">
    <location>
        <begin position="212"/>
        <end position="230"/>
    </location>
</feature>
<evidence type="ECO:0000256" key="10">
    <source>
        <dbReference type="ARBA" id="ARBA00022679"/>
    </source>
</evidence>
<evidence type="ECO:0000256" key="13">
    <source>
        <dbReference type="ARBA" id="ARBA00022989"/>
    </source>
</evidence>
<keyword evidence="15 19" id="KW-0472">Membrane</keyword>
<keyword evidence="16" id="KW-0594">Phospholipid biosynthesis</keyword>
<dbReference type="Pfam" id="PF01148">
    <property type="entry name" value="CTP_transf_1"/>
    <property type="match status" value="1"/>
</dbReference>
<evidence type="ECO:0000313" key="20">
    <source>
        <dbReference type="EMBL" id="GAA4497049.1"/>
    </source>
</evidence>
<dbReference type="EC" id="2.7.7.41" evidence="6 18"/>
<feature type="transmembrane region" description="Helical" evidence="19">
    <location>
        <begin position="142"/>
        <end position="166"/>
    </location>
</feature>
<keyword evidence="14" id="KW-0443">Lipid metabolism</keyword>
<evidence type="ECO:0000256" key="9">
    <source>
        <dbReference type="ARBA" id="ARBA00022516"/>
    </source>
</evidence>
<comment type="similarity">
    <text evidence="5 18">Belongs to the CDS family.</text>
</comment>
<dbReference type="PANTHER" id="PTHR46382:SF1">
    <property type="entry name" value="PHOSPHATIDATE CYTIDYLYLTRANSFERASE"/>
    <property type="match status" value="1"/>
</dbReference>
<keyword evidence="13 19" id="KW-1133">Transmembrane helix</keyword>
<keyword evidence="9" id="KW-0444">Lipid biosynthesis</keyword>
<evidence type="ECO:0000256" key="2">
    <source>
        <dbReference type="ARBA" id="ARBA00004651"/>
    </source>
</evidence>
<feature type="transmembrane region" description="Helical" evidence="19">
    <location>
        <begin position="82"/>
        <end position="104"/>
    </location>
</feature>
<comment type="caution">
    <text evidence="20">The sequence shown here is derived from an EMBL/GenBank/DDBJ whole genome shotgun (WGS) entry which is preliminary data.</text>
</comment>
<dbReference type="Proteomes" id="UP001501321">
    <property type="component" value="Unassembled WGS sequence"/>
</dbReference>
<comment type="pathway">
    <text evidence="4">Lipid metabolism.</text>
</comment>
<dbReference type="PANTHER" id="PTHR46382">
    <property type="entry name" value="PHOSPHATIDATE CYTIDYLYLTRANSFERASE"/>
    <property type="match status" value="1"/>
</dbReference>
<evidence type="ECO:0000256" key="5">
    <source>
        <dbReference type="ARBA" id="ARBA00010185"/>
    </source>
</evidence>
<evidence type="ECO:0000256" key="18">
    <source>
        <dbReference type="RuleBase" id="RU003938"/>
    </source>
</evidence>
<keyword evidence="8" id="KW-1003">Cell membrane</keyword>
<keyword evidence="17" id="KW-1208">Phospholipid metabolism</keyword>
<evidence type="ECO:0000256" key="17">
    <source>
        <dbReference type="ARBA" id="ARBA00023264"/>
    </source>
</evidence>
<evidence type="ECO:0000256" key="4">
    <source>
        <dbReference type="ARBA" id="ARBA00005189"/>
    </source>
</evidence>
<dbReference type="GO" id="GO:0016779">
    <property type="term" value="F:nucleotidyltransferase activity"/>
    <property type="evidence" value="ECO:0007669"/>
    <property type="project" value="UniProtKB-KW"/>
</dbReference>
<protein>
    <recommendedName>
        <fullName evidence="7 18">Phosphatidate cytidylyltransferase</fullName>
        <ecNumber evidence="6 18">2.7.7.41</ecNumber>
    </recommendedName>
</protein>
<evidence type="ECO:0000256" key="7">
    <source>
        <dbReference type="ARBA" id="ARBA00019373"/>
    </source>
</evidence>
<organism evidence="20 21">
    <name type="scientific">Pseudaeromonas paramecii</name>
    <dbReference type="NCBI Taxonomy" id="2138166"/>
    <lineage>
        <taxon>Bacteria</taxon>
        <taxon>Pseudomonadati</taxon>
        <taxon>Pseudomonadota</taxon>
        <taxon>Gammaproteobacteria</taxon>
        <taxon>Aeromonadales</taxon>
        <taxon>Aeromonadaceae</taxon>
        <taxon>Pseudaeromonas</taxon>
    </lineage>
</organism>
<keyword evidence="10 18" id="KW-0808">Transferase</keyword>
<keyword evidence="21" id="KW-1185">Reference proteome</keyword>
<evidence type="ECO:0000256" key="3">
    <source>
        <dbReference type="ARBA" id="ARBA00005119"/>
    </source>
</evidence>
<evidence type="ECO:0000256" key="11">
    <source>
        <dbReference type="ARBA" id="ARBA00022692"/>
    </source>
</evidence>
<feature type="transmembrane region" description="Helical" evidence="19">
    <location>
        <begin position="49"/>
        <end position="70"/>
    </location>
</feature>
<evidence type="ECO:0000256" key="8">
    <source>
        <dbReference type="ARBA" id="ARBA00022475"/>
    </source>
</evidence>
<keyword evidence="12 18" id="KW-0548">Nucleotidyltransferase</keyword>
<dbReference type="EMBL" id="BAABFC010000009">
    <property type="protein sequence ID" value="GAA4497049.1"/>
    <property type="molecule type" value="Genomic_DNA"/>
</dbReference>
<comment type="subcellular location">
    <subcellularLocation>
        <location evidence="2">Cell membrane</location>
        <topology evidence="2">Multi-pass membrane protein</topology>
    </subcellularLocation>
</comment>
<evidence type="ECO:0000256" key="19">
    <source>
        <dbReference type="SAM" id="Phobius"/>
    </source>
</evidence>
<reference evidence="21" key="1">
    <citation type="journal article" date="2019" name="Int. J. Syst. Evol. Microbiol.">
        <title>The Global Catalogue of Microorganisms (GCM) 10K type strain sequencing project: providing services to taxonomists for standard genome sequencing and annotation.</title>
        <authorList>
            <consortium name="The Broad Institute Genomics Platform"/>
            <consortium name="The Broad Institute Genome Sequencing Center for Infectious Disease"/>
            <person name="Wu L."/>
            <person name="Ma J."/>
        </authorList>
    </citation>
    <scope>NUCLEOTIDE SEQUENCE [LARGE SCALE GENOMIC DNA]</scope>
    <source>
        <strain evidence="21">JCM 32226</strain>
    </source>
</reference>
<evidence type="ECO:0000313" key="21">
    <source>
        <dbReference type="Proteomes" id="UP001501321"/>
    </source>
</evidence>
<sequence length="278" mass="30602">MRQRIITALVLVILVLGWIFWLPEPFFLGGAVLIYLMASREWARFTPGYPRWLIPLCYGLLLAGSLFVLAPLSQAQRQANPWLWLILSLGGLWWLLALFMVLRYPAATRWWRGKNGVKGLFGVLTLLPFFWALVLLRGAAPGWQGGLILLFVMALVWCADSGAYFVGRQWGRHKMLPRVSPNKTLEGLLGGLIIAGALAVVVPLWAGFPLVQALGILLCSLLAMLASVLGDLSESLFKREVGIKDSGTLLPGHGGVLDRVDSLTAALPIFVLCYLLIN</sequence>
<evidence type="ECO:0000256" key="15">
    <source>
        <dbReference type="ARBA" id="ARBA00023136"/>
    </source>
</evidence>
<evidence type="ECO:0000256" key="14">
    <source>
        <dbReference type="ARBA" id="ARBA00023098"/>
    </source>
</evidence>
<accession>A0ABP8Q3I7</accession>
<keyword evidence="11 18" id="KW-0812">Transmembrane</keyword>
<evidence type="ECO:0000256" key="12">
    <source>
        <dbReference type="ARBA" id="ARBA00022695"/>
    </source>
</evidence>
<comment type="pathway">
    <text evidence="3 18">Phospholipid metabolism; CDP-diacylglycerol biosynthesis; CDP-diacylglycerol from sn-glycerol 3-phosphate: step 3/3.</text>
</comment>
<proteinExistence type="inferred from homology"/>
<comment type="catalytic activity">
    <reaction evidence="1 18">
        <text>a 1,2-diacyl-sn-glycero-3-phosphate + CTP + H(+) = a CDP-1,2-diacyl-sn-glycerol + diphosphate</text>
        <dbReference type="Rhea" id="RHEA:16229"/>
        <dbReference type="ChEBI" id="CHEBI:15378"/>
        <dbReference type="ChEBI" id="CHEBI:33019"/>
        <dbReference type="ChEBI" id="CHEBI:37563"/>
        <dbReference type="ChEBI" id="CHEBI:58332"/>
        <dbReference type="ChEBI" id="CHEBI:58608"/>
        <dbReference type="EC" id="2.7.7.41"/>
    </reaction>
</comment>
<feature type="transmembrane region" description="Helical" evidence="19">
    <location>
        <begin position="187"/>
        <end position="206"/>
    </location>
</feature>
<evidence type="ECO:0000256" key="6">
    <source>
        <dbReference type="ARBA" id="ARBA00012487"/>
    </source>
</evidence>
<dbReference type="PROSITE" id="PS01315">
    <property type="entry name" value="CDS"/>
    <property type="match status" value="1"/>
</dbReference>
<evidence type="ECO:0000256" key="1">
    <source>
        <dbReference type="ARBA" id="ARBA00001698"/>
    </source>
</evidence>
<feature type="transmembrane region" description="Helical" evidence="19">
    <location>
        <begin position="116"/>
        <end position="136"/>
    </location>
</feature>
<dbReference type="RefSeq" id="WP_345011238.1">
    <property type="nucleotide sequence ID" value="NZ_BAABFC010000009.1"/>
</dbReference>
<dbReference type="InterPro" id="IPR000374">
    <property type="entry name" value="PC_trans"/>
</dbReference>
<feature type="transmembrane region" description="Helical" evidence="19">
    <location>
        <begin position="6"/>
        <end position="37"/>
    </location>
</feature>
<gene>
    <name evidence="20" type="ORF">GCM10023095_13010</name>
</gene>
<name>A0ABP8Q3I7_9GAMM</name>